<organism evidence="1">
    <name type="scientific">Aspergillus niger</name>
    <dbReference type="NCBI Taxonomy" id="5061"/>
    <lineage>
        <taxon>Eukaryota</taxon>
        <taxon>Fungi</taxon>
        <taxon>Dikarya</taxon>
        <taxon>Ascomycota</taxon>
        <taxon>Pezizomycotina</taxon>
        <taxon>Eurotiomycetes</taxon>
        <taxon>Eurotiomycetidae</taxon>
        <taxon>Eurotiales</taxon>
        <taxon>Aspergillaceae</taxon>
        <taxon>Aspergillus</taxon>
        <taxon>Aspergillus subgen. Circumdati</taxon>
    </lineage>
</organism>
<accession>A0AAJ8E187</accession>
<dbReference type="RefSeq" id="XP_059603665.1">
    <property type="nucleotide sequence ID" value="XM_059747664.1"/>
</dbReference>
<dbReference type="GeneID" id="84590988"/>
<reference evidence="1" key="2">
    <citation type="submission" date="2025-08" db="UniProtKB">
        <authorList>
            <consortium name="RefSeq"/>
        </authorList>
    </citation>
    <scope>IDENTIFICATION</scope>
</reference>
<proteinExistence type="predicted"/>
<reference evidence="1" key="1">
    <citation type="submission" date="2025-02" db="EMBL/GenBank/DDBJ databases">
        <authorList>
            <consortium name="NCBI Genome Project"/>
        </authorList>
    </citation>
    <scope>NUCLEOTIDE SEQUENCE</scope>
</reference>
<name>A0AAJ8E187_ASPNG</name>
<protein>
    <submittedName>
        <fullName evidence="1">Uncharacterized protein</fullName>
    </submittedName>
</protein>
<gene>
    <name evidence="1" type="ORF">An04g07750</name>
</gene>
<dbReference type="KEGG" id="ang:An04g07750"/>
<dbReference type="AlphaFoldDB" id="A0AAJ8E187"/>
<sequence>MIAVTTDTCKPAPTTWCHLWVDNYSECPNDITHGMGDSVAWKSLVKVAVRWSSKFALHESAVEIHMPPGISMSQPASSRTSMAPTSDTPGLHPAMASYVFVAIDTVLSTVKVALDCRTMEIPAPIL</sequence>
<evidence type="ECO:0000313" key="1">
    <source>
        <dbReference type="RefSeq" id="XP_059603665.1"/>
    </source>
</evidence>
<dbReference type="VEuPathDB" id="FungiDB:An04g07750"/>